<keyword evidence="2" id="KW-0812">Transmembrane</keyword>
<keyword evidence="2" id="KW-1133">Transmembrane helix</keyword>
<dbReference type="AlphaFoldDB" id="A0A0G4H7F1"/>
<accession>A0A0G4H7F1</accession>
<feature type="transmembrane region" description="Helical" evidence="2">
    <location>
        <begin position="223"/>
        <end position="248"/>
    </location>
</feature>
<gene>
    <name evidence="3" type="ORF">Cvel_24970</name>
</gene>
<organism evidence="3">
    <name type="scientific">Chromera velia CCMP2878</name>
    <dbReference type="NCBI Taxonomy" id="1169474"/>
    <lineage>
        <taxon>Eukaryota</taxon>
        <taxon>Sar</taxon>
        <taxon>Alveolata</taxon>
        <taxon>Colpodellida</taxon>
        <taxon>Chromeraceae</taxon>
        <taxon>Chromera</taxon>
    </lineage>
</organism>
<evidence type="ECO:0000256" key="1">
    <source>
        <dbReference type="SAM" id="MobiDB-lite"/>
    </source>
</evidence>
<sequence>MYRRMDLRSPLVVRTRPVDIRPGLIHEETEGSFPDVLQTEFHVTRVIAVYNRPSLSPLWPFAERRRIMALATAPVGDPVDFSSPTGREKGETGRGGGGGDPRRHSLSIPACAVLRMKSADVPLSAVQVQSLHFAVTFAMTNPTDVETLNLPPHLRPPRLTFPLLVPVSNMTGPVLAFSRWQFYYKDCRVPAFRAIEGLLLWGYAVVTARFVGVERLKGQREAALGGLGLMALSALVALLCMSPCASWVEGLSIGVSHSLVVALSVVILCGSWSQTQDGTGVMQFAAGREEAGKQGAEGEVGLGGLR</sequence>
<dbReference type="VEuPathDB" id="CryptoDB:Cvel_24970"/>
<feature type="transmembrane region" description="Helical" evidence="2">
    <location>
        <begin position="192"/>
        <end position="211"/>
    </location>
</feature>
<dbReference type="EMBL" id="CDMZ01001946">
    <property type="protein sequence ID" value="CEM39676.1"/>
    <property type="molecule type" value="Genomic_DNA"/>
</dbReference>
<protein>
    <submittedName>
        <fullName evidence="3">Uncharacterized protein</fullName>
    </submittedName>
</protein>
<proteinExistence type="predicted"/>
<evidence type="ECO:0000256" key="2">
    <source>
        <dbReference type="SAM" id="Phobius"/>
    </source>
</evidence>
<reference evidence="3" key="1">
    <citation type="submission" date="2014-11" db="EMBL/GenBank/DDBJ databases">
        <authorList>
            <person name="Otto D Thomas"/>
            <person name="Naeem Raeece"/>
        </authorList>
    </citation>
    <scope>NUCLEOTIDE SEQUENCE</scope>
</reference>
<feature type="transmembrane region" description="Helical" evidence="2">
    <location>
        <begin position="254"/>
        <end position="273"/>
    </location>
</feature>
<keyword evidence="2" id="KW-0472">Membrane</keyword>
<name>A0A0G4H7F1_9ALVE</name>
<evidence type="ECO:0000313" key="3">
    <source>
        <dbReference type="EMBL" id="CEM39676.1"/>
    </source>
</evidence>
<feature type="region of interest" description="Disordered" evidence="1">
    <location>
        <begin position="78"/>
        <end position="103"/>
    </location>
</feature>